<keyword evidence="3" id="KW-0378">Hydrolase</keyword>
<evidence type="ECO:0000256" key="3">
    <source>
        <dbReference type="ARBA" id="ARBA00022801"/>
    </source>
</evidence>
<dbReference type="GO" id="GO:0006508">
    <property type="term" value="P:proteolysis"/>
    <property type="evidence" value="ECO:0007669"/>
    <property type="project" value="UniProtKB-KW"/>
</dbReference>
<dbReference type="KEGG" id="soe:110785114"/>
<feature type="domain" description="Ubiquitin-like protease family profile" evidence="4">
    <location>
        <begin position="1"/>
        <end position="141"/>
    </location>
</feature>
<reference evidence="5" key="1">
    <citation type="journal article" date="2021" name="Nat. Commun.">
        <title>Genomic analyses provide insights into spinach domestication and the genetic basis of agronomic traits.</title>
        <authorList>
            <person name="Cai X."/>
            <person name="Sun X."/>
            <person name="Xu C."/>
            <person name="Sun H."/>
            <person name="Wang X."/>
            <person name="Ge C."/>
            <person name="Zhang Z."/>
            <person name="Wang Q."/>
            <person name="Fei Z."/>
            <person name="Jiao C."/>
            <person name="Wang Q."/>
        </authorList>
    </citation>
    <scope>NUCLEOTIDE SEQUENCE [LARGE SCALE GENOMIC DNA]</scope>
    <source>
        <strain evidence="5">cv. Varoflay</strain>
    </source>
</reference>
<organism evidence="5 6">
    <name type="scientific">Spinacia oleracea</name>
    <name type="common">Spinach</name>
    <dbReference type="NCBI Taxonomy" id="3562"/>
    <lineage>
        <taxon>Eukaryota</taxon>
        <taxon>Viridiplantae</taxon>
        <taxon>Streptophyta</taxon>
        <taxon>Embryophyta</taxon>
        <taxon>Tracheophyta</taxon>
        <taxon>Spermatophyta</taxon>
        <taxon>Magnoliopsida</taxon>
        <taxon>eudicotyledons</taxon>
        <taxon>Gunneridae</taxon>
        <taxon>Pentapetalae</taxon>
        <taxon>Caryophyllales</taxon>
        <taxon>Chenopodiaceae</taxon>
        <taxon>Chenopodioideae</taxon>
        <taxon>Anserineae</taxon>
        <taxon>Spinacia</taxon>
    </lineage>
</organism>
<proteinExistence type="inferred from homology"/>
<dbReference type="RefSeq" id="XP_021845248.1">
    <property type="nucleotide sequence ID" value="XM_021989556.2"/>
</dbReference>
<dbReference type="AlphaFoldDB" id="A0A9R0I9E1"/>
<dbReference type="InterPro" id="IPR038765">
    <property type="entry name" value="Papain-like_cys_pep_sf"/>
</dbReference>
<dbReference type="Gene3D" id="3.40.395.10">
    <property type="entry name" value="Adenoviral Proteinase, Chain A"/>
    <property type="match status" value="1"/>
</dbReference>
<keyword evidence="5" id="KW-1185">Reference proteome</keyword>
<dbReference type="InterPro" id="IPR003653">
    <property type="entry name" value="Peptidase_C48_C"/>
</dbReference>
<dbReference type="GO" id="GO:0008234">
    <property type="term" value="F:cysteine-type peptidase activity"/>
    <property type="evidence" value="ECO:0007669"/>
    <property type="project" value="InterPro"/>
</dbReference>
<name>A0A9R0I9E1_SPIOL</name>
<evidence type="ECO:0000313" key="6">
    <source>
        <dbReference type="RefSeq" id="XP_021845248.1"/>
    </source>
</evidence>
<keyword evidence="2" id="KW-0645">Protease</keyword>
<dbReference type="Proteomes" id="UP000813463">
    <property type="component" value="Chromosome 5"/>
</dbReference>
<protein>
    <recommendedName>
        <fullName evidence="4">Ubiquitin-like protease family profile domain-containing protein</fullName>
    </recommendedName>
</protein>
<gene>
    <name evidence="6" type="primary">LOC110785114</name>
</gene>
<dbReference type="Pfam" id="PF02902">
    <property type="entry name" value="Peptidase_C48"/>
    <property type="match status" value="1"/>
</dbReference>
<dbReference type="SUPFAM" id="SSF54001">
    <property type="entry name" value="Cysteine proteinases"/>
    <property type="match status" value="1"/>
</dbReference>
<evidence type="ECO:0000259" key="4">
    <source>
        <dbReference type="PROSITE" id="PS50600"/>
    </source>
</evidence>
<comment type="similarity">
    <text evidence="1">Belongs to the peptidase C48 family.</text>
</comment>
<dbReference type="OrthoDB" id="1899935at2759"/>
<evidence type="ECO:0000313" key="5">
    <source>
        <dbReference type="Proteomes" id="UP000813463"/>
    </source>
</evidence>
<dbReference type="PROSITE" id="PS50600">
    <property type="entry name" value="ULP_PROTEASE"/>
    <property type="match status" value="1"/>
</dbReference>
<accession>A0A9R0I9E1</accession>
<reference evidence="6" key="2">
    <citation type="submission" date="2025-08" db="UniProtKB">
        <authorList>
            <consortium name="RefSeq"/>
        </authorList>
    </citation>
    <scope>IDENTIFICATION</scope>
    <source>
        <tissue evidence="6">Leaf</tissue>
    </source>
</reference>
<evidence type="ECO:0000256" key="2">
    <source>
        <dbReference type="ARBA" id="ARBA00022670"/>
    </source>
</evidence>
<dbReference type="GeneID" id="110785114"/>
<evidence type="ECO:0000256" key="1">
    <source>
        <dbReference type="ARBA" id="ARBA00005234"/>
    </source>
</evidence>
<sequence>MSRISFICPEIMSSTRIKADPGAPTMYLRKNFQAEIEKEKMGNPNLTNWFLIPYNQENHWNLYMMDLRRGCVYIFDSARDPRRTDYAWGILSLAYQVYKCNGGSCPNKTSFKSCKPIHIECAQQIGGTECGYYVMKFMLEIVTLHDYEGRLDEVTGLYSEDCTLC</sequence>